<dbReference type="AlphaFoldDB" id="A0A0G4MXM5"/>
<feature type="non-terminal residue" evidence="1">
    <location>
        <position position="1"/>
    </location>
</feature>
<name>A0A0G4MXM5_VERLO</name>
<organism evidence="1 2">
    <name type="scientific">Verticillium longisporum</name>
    <name type="common">Verticillium dahliae var. longisporum</name>
    <dbReference type="NCBI Taxonomy" id="100787"/>
    <lineage>
        <taxon>Eukaryota</taxon>
        <taxon>Fungi</taxon>
        <taxon>Dikarya</taxon>
        <taxon>Ascomycota</taxon>
        <taxon>Pezizomycotina</taxon>
        <taxon>Sordariomycetes</taxon>
        <taxon>Hypocreomycetidae</taxon>
        <taxon>Glomerellales</taxon>
        <taxon>Plectosphaerellaceae</taxon>
        <taxon>Verticillium</taxon>
    </lineage>
</organism>
<evidence type="ECO:0000313" key="2">
    <source>
        <dbReference type="Proteomes" id="UP000045706"/>
    </source>
</evidence>
<evidence type="ECO:0000313" key="1">
    <source>
        <dbReference type="EMBL" id="CRK39136.1"/>
    </source>
</evidence>
<protein>
    <submittedName>
        <fullName evidence="1">Uncharacterized protein</fullName>
    </submittedName>
</protein>
<sequence>AVLLLLSLQPRQLHLNTNIAIVTRLVAAESQPFVTGLDNCDLLQSAKQQYTDRDPPWIARPTFTDTDIV</sequence>
<gene>
    <name evidence="1" type="ORF">BN1723_000682</name>
</gene>
<dbReference type="Proteomes" id="UP000045706">
    <property type="component" value="Unassembled WGS sequence"/>
</dbReference>
<dbReference type="EMBL" id="CVQI01031718">
    <property type="protein sequence ID" value="CRK39136.1"/>
    <property type="molecule type" value="Genomic_DNA"/>
</dbReference>
<accession>A0A0G4MXM5</accession>
<proteinExistence type="predicted"/>
<reference evidence="2" key="1">
    <citation type="submission" date="2015-05" db="EMBL/GenBank/DDBJ databases">
        <authorList>
            <person name="Fogelqvist Johan"/>
        </authorList>
    </citation>
    <scope>NUCLEOTIDE SEQUENCE [LARGE SCALE GENOMIC DNA]</scope>
</reference>